<keyword evidence="1" id="KW-0732">Signal</keyword>
<reference evidence="3 4" key="1">
    <citation type="submission" date="2016-11" db="EMBL/GenBank/DDBJ databases">
        <authorList>
            <person name="Jaros S."/>
            <person name="Januszkiewicz K."/>
            <person name="Wedrychowicz H."/>
        </authorList>
    </citation>
    <scope>NUCLEOTIDE SEQUENCE [LARGE SCALE GENOMIC DNA]</scope>
    <source>
        <strain evidence="3 4">DSM 44666</strain>
    </source>
</reference>
<name>A0A1M4X5S2_9BACL</name>
<proteinExistence type="predicted"/>
<dbReference type="Pfam" id="PF00144">
    <property type="entry name" value="Beta-lactamase"/>
    <property type="match status" value="1"/>
</dbReference>
<evidence type="ECO:0000313" key="3">
    <source>
        <dbReference type="EMBL" id="SHE88868.1"/>
    </source>
</evidence>
<dbReference type="Gene3D" id="3.40.710.10">
    <property type="entry name" value="DD-peptidase/beta-lactamase superfamily"/>
    <property type="match status" value="1"/>
</dbReference>
<dbReference type="AlphaFoldDB" id="A0A1M4X5S2"/>
<gene>
    <name evidence="3" type="ORF">SAMN05444392_104142</name>
</gene>
<dbReference type="PANTHER" id="PTHR43283:SF14">
    <property type="entry name" value="BLL8153 PROTEIN"/>
    <property type="match status" value="1"/>
</dbReference>
<evidence type="ECO:0000259" key="2">
    <source>
        <dbReference type="Pfam" id="PF00144"/>
    </source>
</evidence>
<dbReference type="InterPro" id="IPR001466">
    <property type="entry name" value="Beta-lactam-related"/>
</dbReference>
<feature type="chain" id="PRO_5012544701" evidence="1">
    <location>
        <begin position="25"/>
        <end position="416"/>
    </location>
</feature>
<evidence type="ECO:0000313" key="4">
    <source>
        <dbReference type="Proteomes" id="UP000184476"/>
    </source>
</evidence>
<dbReference type="STRING" id="112248.SAMN05444392_104142"/>
<dbReference type="EMBL" id="FQVL01000004">
    <property type="protein sequence ID" value="SHE88868.1"/>
    <property type="molecule type" value="Genomic_DNA"/>
</dbReference>
<feature type="signal peptide" evidence="1">
    <location>
        <begin position="1"/>
        <end position="24"/>
    </location>
</feature>
<dbReference type="InterPro" id="IPR012338">
    <property type="entry name" value="Beta-lactam/transpept-like"/>
</dbReference>
<organism evidence="3 4">
    <name type="scientific">Seinonella peptonophila</name>
    <dbReference type="NCBI Taxonomy" id="112248"/>
    <lineage>
        <taxon>Bacteria</taxon>
        <taxon>Bacillati</taxon>
        <taxon>Bacillota</taxon>
        <taxon>Bacilli</taxon>
        <taxon>Bacillales</taxon>
        <taxon>Thermoactinomycetaceae</taxon>
        <taxon>Seinonella</taxon>
    </lineage>
</organism>
<keyword evidence="4" id="KW-1185">Reference proteome</keyword>
<dbReference type="InterPro" id="IPR050789">
    <property type="entry name" value="Diverse_Enzym_Activities"/>
</dbReference>
<protein>
    <submittedName>
        <fullName evidence="3">CubicO group peptidase, beta-lactamase class C family</fullName>
    </submittedName>
</protein>
<accession>A0A1M4X5S2</accession>
<dbReference type="Proteomes" id="UP000184476">
    <property type="component" value="Unassembled WGS sequence"/>
</dbReference>
<dbReference type="RefSeq" id="WP_084731349.1">
    <property type="nucleotide sequence ID" value="NZ_FQVL01000004.1"/>
</dbReference>
<feature type="domain" description="Beta-lactamase-related" evidence="2">
    <location>
        <begin position="105"/>
        <end position="394"/>
    </location>
</feature>
<dbReference type="PANTHER" id="PTHR43283">
    <property type="entry name" value="BETA-LACTAMASE-RELATED"/>
    <property type="match status" value="1"/>
</dbReference>
<sequence>MKKKIVSLSVASAFIFSLALNASAETANPVHKPVQQCRNPISDTYDVSKMATIFDESKMIWNFVNMDKILPHSIIKTGSKIQPFKKGKNVSLDKLTYQFKGETRKFTDLMKRSKTNGLLVIKDGKIVNEQYFNDNNECTRFTSWSVAKSYVSTLVGIAVDEGKIKSIDDIVTDYVPELKGSGYEEATIRDVLQMSSGIVWNEDYNNENSDIWRMLQDVVFNKMPIQDFIKELKSGQPHTFNYKSADSQVLTSLVEKVNKKPLHEVASEKLWKPLGMTSDAYLNQDLHNNDVGLSFINAPLRDFAKLGQLYLQNGKWNGKQIVSAKWIKEATTPVDADLQPNASYPHFGYQYQWWVPEGAKLGYEFSAIGVYGQYVYVNKDAGIVIAKVSADPDNDLNDYEEITAFREIAKAVSKKH</sequence>
<dbReference type="OrthoDB" id="9773047at2"/>
<evidence type="ECO:0000256" key="1">
    <source>
        <dbReference type="SAM" id="SignalP"/>
    </source>
</evidence>
<dbReference type="SUPFAM" id="SSF56601">
    <property type="entry name" value="beta-lactamase/transpeptidase-like"/>
    <property type="match status" value="1"/>
</dbReference>